<dbReference type="GO" id="GO:0009279">
    <property type="term" value="C:cell outer membrane"/>
    <property type="evidence" value="ECO:0007669"/>
    <property type="project" value="UniProtKB-SubCell"/>
</dbReference>
<dbReference type="PANTHER" id="PTHR32552">
    <property type="entry name" value="FERRICHROME IRON RECEPTOR-RELATED"/>
    <property type="match status" value="1"/>
</dbReference>
<evidence type="ECO:0000256" key="3">
    <source>
        <dbReference type="ARBA" id="ARBA00022452"/>
    </source>
</evidence>
<evidence type="ECO:0000313" key="16">
    <source>
        <dbReference type="EMBL" id="KEQ53405.1"/>
    </source>
</evidence>
<evidence type="ECO:0000256" key="7">
    <source>
        <dbReference type="ARBA" id="ARBA00023065"/>
    </source>
</evidence>
<feature type="domain" description="TonB-dependent receptor-like beta-barrel" evidence="14">
    <location>
        <begin position="274"/>
        <end position="722"/>
    </location>
</feature>
<keyword evidence="4" id="KW-0410">Iron transport</keyword>
<dbReference type="Gene3D" id="2.40.170.20">
    <property type="entry name" value="TonB-dependent receptor, beta-barrel domain"/>
    <property type="match status" value="1"/>
</dbReference>
<dbReference type="PANTHER" id="PTHR32552:SF81">
    <property type="entry name" value="TONB-DEPENDENT OUTER MEMBRANE RECEPTOR"/>
    <property type="match status" value="1"/>
</dbReference>
<dbReference type="Pfam" id="PF07715">
    <property type="entry name" value="Plug"/>
    <property type="match status" value="1"/>
</dbReference>
<sequence>MRPFNFGAISVIAFAAAAAAPACAQAGPDQPAAQSDDIIVTAQRRAETVQDTPLAISAITGEDLRKNGVTDISGLGNGLPNVNINVANGVPRITIRGIGNTASQGNSESQIAFHVDGVYIGRPVATTDGMFDVQRIEVVRGPQGTLYGRNATGGAINVITGDPTDTLQGFGEVTAGNYGLVRVEAAVGGPISSTLSARLAVQSVDRGGYGHDGIGNPIDDQHSKAIRGKLLFKPTDNLRILLSGEYFHEDDYAFALHYVGPGDPDPVAPGAAGATTNRAFILGGAPARNLYRNTTGNTPSWFKKDDYAFSGTIDWDFADFARLTSITSYRDVDYKNQFDYDGTLVDAAFAAQFVKGKQFSQELRLGGSSGDFQYVAGVYYYWDDLYFQNRLIRDRRTADPALSPQLIKTFYQFGGVKTDAYAVFGQIGYDFTPVFGIDIGGRFSSETKNRYSEGVANVAAPTFPYPTPAGSPGGAVIANPANFYNPALDILDPANLPRPATFPRAEATFKKFTPKVTLRAKPNDDILLYATYSQGFRSGGFVPGTGTRAFLPEQLKSYELGAKLDLFDRRLRINGAGFYYRYTNLQVTRINPLGGANLVDSAGSATIWGAEASVDATIARDFHLDVQAGWLDPEYKVYSSVDSNRPNLGVINLAGNMLAQTSKWTLSGGADYSWHPAIGDITIRAEAKYQSKMYFTPFNTERYSQDGYALVDLYLNYQHPDGHLSGGLFMKNVANKNAWASMTGAPVSIGGFISGASLAPRTFGVRLGYRL</sequence>
<name>A0A081RDY2_SPHCR</name>
<evidence type="ECO:0000259" key="14">
    <source>
        <dbReference type="Pfam" id="PF00593"/>
    </source>
</evidence>
<dbReference type="CDD" id="cd01347">
    <property type="entry name" value="ligand_gated_channel"/>
    <property type="match status" value="1"/>
</dbReference>
<accession>A0A081RDY2</accession>
<evidence type="ECO:0000256" key="2">
    <source>
        <dbReference type="ARBA" id="ARBA00022448"/>
    </source>
</evidence>
<keyword evidence="9 11" id="KW-0472">Membrane</keyword>
<dbReference type="Pfam" id="PF00593">
    <property type="entry name" value="TonB_dep_Rec_b-barrel"/>
    <property type="match status" value="1"/>
</dbReference>
<reference evidence="16 17" key="1">
    <citation type="submission" date="2014-02" db="EMBL/GenBank/DDBJ databases">
        <title>Whole genome sequence of Sphingobium chlorophenolicum NBRC 16172.</title>
        <authorList>
            <person name="Gan H.M."/>
            <person name="Gan H.Y."/>
            <person name="Chew T.H."/>
            <person name="Savka M.A."/>
        </authorList>
    </citation>
    <scope>NUCLEOTIDE SEQUENCE [LARGE SCALE GENOMIC DNA]</scope>
    <source>
        <strain evidence="16 17">NBRC 16172</strain>
    </source>
</reference>
<comment type="subcellular location">
    <subcellularLocation>
        <location evidence="1 11">Cell outer membrane</location>
        <topology evidence="1 11">Multi-pass membrane protein</topology>
    </subcellularLocation>
</comment>
<keyword evidence="5 11" id="KW-0812">Transmembrane</keyword>
<evidence type="ECO:0000313" key="17">
    <source>
        <dbReference type="Proteomes" id="UP000028411"/>
    </source>
</evidence>
<organism evidence="16 17">
    <name type="scientific">Sphingobium chlorophenolicum</name>
    <dbReference type="NCBI Taxonomy" id="46429"/>
    <lineage>
        <taxon>Bacteria</taxon>
        <taxon>Pseudomonadati</taxon>
        <taxon>Pseudomonadota</taxon>
        <taxon>Alphaproteobacteria</taxon>
        <taxon>Sphingomonadales</taxon>
        <taxon>Sphingomonadaceae</taxon>
        <taxon>Sphingobium</taxon>
    </lineage>
</organism>
<keyword evidence="2 11" id="KW-0813">Transport</keyword>
<gene>
    <name evidence="16" type="ORF">BV95_02268</name>
</gene>
<evidence type="ECO:0000256" key="6">
    <source>
        <dbReference type="ARBA" id="ARBA00023004"/>
    </source>
</evidence>
<keyword evidence="8 12" id="KW-0798">TonB box</keyword>
<evidence type="ECO:0000256" key="4">
    <source>
        <dbReference type="ARBA" id="ARBA00022496"/>
    </source>
</evidence>
<evidence type="ECO:0000256" key="10">
    <source>
        <dbReference type="ARBA" id="ARBA00023237"/>
    </source>
</evidence>
<dbReference type="Proteomes" id="UP000028411">
    <property type="component" value="Unassembled WGS sequence"/>
</dbReference>
<feature type="domain" description="TonB-dependent receptor plug" evidence="15">
    <location>
        <begin position="49"/>
        <end position="155"/>
    </location>
</feature>
<keyword evidence="13" id="KW-0732">Signal</keyword>
<dbReference type="InterPro" id="IPR012910">
    <property type="entry name" value="Plug_dom"/>
</dbReference>
<dbReference type="InterPro" id="IPR000531">
    <property type="entry name" value="Beta-barrel_TonB"/>
</dbReference>
<comment type="caution">
    <text evidence="16">The sequence shown here is derived from an EMBL/GenBank/DDBJ whole genome shotgun (WGS) entry which is preliminary data.</text>
</comment>
<evidence type="ECO:0000256" key="12">
    <source>
        <dbReference type="RuleBase" id="RU003357"/>
    </source>
</evidence>
<dbReference type="SUPFAM" id="SSF56935">
    <property type="entry name" value="Porins"/>
    <property type="match status" value="1"/>
</dbReference>
<feature type="signal peptide" evidence="13">
    <location>
        <begin position="1"/>
        <end position="26"/>
    </location>
</feature>
<evidence type="ECO:0000259" key="15">
    <source>
        <dbReference type="Pfam" id="PF07715"/>
    </source>
</evidence>
<feature type="chain" id="PRO_5001763306" evidence="13">
    <location>
        <begin position="27"/>
        <end position="771"/>
    </location>
</feature>
<dbReference type="AlphaFoldDB" id="A0A081RDY2"/>
<dbReference type="PATRIC" id="fig|46429.4.peg.2244"/>
<dbReference type="eggNOG" id="COG4771">
    <property type="taxonomic scope" value="Bacteria"/>
</dbReference>
<evidence type="ECO:0000256" key="5">
    <source>
        <dbReference type="ARBA" id="ARBA00022692"/>
    </source>
</evidence>
<evidence type="ECO:0000256" key="8">
    <source>
        <dbReference type="ARBA" id="ARBA00023077"/>
    </source>
</evidence>
<dbReference type="EMBL" id="JFHR01000023">
    <property type="protein sequence ID" value="KEQ53405.1"/>
    <property type="molecule type" value="Genomic_DNA"/>
</dbReference>
<keyword evidence="10 11" id="KW-0998">Cell outer membrane</keyword>
<comment type="similarity">
    <text evidence="11 12">Belongs to the TonB-dependent receptor family.</text>
</comment>
<dbReference type="InterPro" id="IPR036942">
    <property type="entry name" value="Beta-barrel_TonB_sf"/>
</dbReference>
<keyword evidence="3 11" id="KW-1134">Transmembrane beta strand</keyword>
<dbReference type="OrthoDB" id="7208812at2"/>
<dbReference type="RefSeq" id="WP_037451500.1">
    <property type="nucleotide sequence ID" value="NZ_JFHR01000023.1"/>
</dbReference>
<dbReference type="PROSITE" id="PS52016">
    <property type="entry name" value="TONB_DEPENDENT_REC_3"/>
    <property type="match status" value="1"/>
</dbReference>
<dbReference type="InterPro" id="IPR039426">
    <property type="entry name" value="TonB-dep_rcpt-like"/>
</dbReference>
<evidence type="ECO:0000256" key="1">
    <source>
        <dbReference type="ARBA" id="ARBA00004571"/>
    </source>
</evidence>
<keyword evidence="7" id="KW-0406">Ion transport</keyword>
<keyword evidence="16" id="KW-0675">Receptor</keyword>
<dbReference type="GO" id="GO:0006826">
    <property type="term" value="P:iron ion transport"/>
    <property type="evidence" value="ECO:0007669"/>
    <property type="project" value="UniProtKB-KW"/>
</dbReference>
<evidence type="ECO:0000256" key="9">
    <source>
        <dbReference type="ARBA" id="ARBA00023136"/>
    </source>
</evidence>
<protein>
    <submittedName>
        <fullName evidence="16">TonB-dependent receptor</fullName>
    </submittedName>
</protein>
<proteinExistence type="inferred from homology"/>
<evidence type="ECO:0000256" key="11">
    <source>
        <dbReference type="PROSITE-ProRule" id="PRU01360"/>
    </source>
</evidence>
<keyword evidence="6" id="KW-0408">Iron</keyword>
<evidence type="ECO:0000256" key="13">
    <source>
        <dbReference type="SAM" id="SignalP"/>
    </source>
</evidence>